<proteinExistence type="evidence at transcript level"/>
<dbReference type="PIR" id="B33710">
    <property type="entry name" value="B33710"/>
</dbReference>
<accession>Q63389</accession>
<protein>
    <submittedName>
        <fullName evidence="1">ORF; putative</fullName>
    </submittedName>
</protein>
<dbReference type="EMBL" id="J04791">
    <property type="protein sequence ID" value="AAA66163.1"/>
    <property type="molecule type" value="mRNA"/>
</dbReference>
<reference evidence="1" key="1">
    <citation type="journal article" date="1989" name="J. Biol. Chem.">
        <title>Rat ornithine decarboxylase gene. Nucleotide sequence, potential regulatory elements, and comparison to the mouse gene.</title>
        <authorList>
            <person name="Wen L."/>
            <person name="Huang J.K."/>
            <person name="Blackshear P.J."/>
        </authorList>
    </citation>
    <scope>NUCLEOTIDE SEQUENCE</scope>
    <source>
        <strain evidence="1">Sprague-Dawley</strain>
        <tissue evidence="1">Testis</tissue>
    </source>
</reference>
<sequence>MGPASRFPVL</sequence>
<evidence type="ECO:0000313" key="1">
    <source>
        <dbReference type="EMBL" id="AAA66163.1"/>
    </source>
</evidence>
<organism evidence="1">
    <name type="scientific">Rattus norvegicus</name>
    <name type="common">Rat</name>
    <dbReference type="NCBI Taxonomy" id="10116"/>
    <lineage>
        <taxon>Eukaryota</taxon>
        <taxon>Metazoa</taxon>
        <taxon>Chordata</taxon>
        <taxon>Craniata</taxon>
        <taxon>Vertebrata</taxon>
        <taxon>Euteleostomi</taxon>
        <taxon>Mammalia</taxon>
        <taxon>Eutheria</taxon>
        <taxon>Euarchontoglires</taxon>
        <taxon>Glires</taxon>
        <taxon>Rodentia</taxon>
        <taxon>Myomorpha</taxon>
        <taxon>Muroidea</taxon>
        <taxon>Muridae</taxon>
        <taxon>Murinae</taxon>
        <taxon>Rattus</taxon>
    </lineage>
</organism>
<name>Q63389_RAT</name>